<dbReference type="Proteomes" id="UP000324222">
    <property type="component" value="Unassembled WGS sequence"/>
</dbReference>
<dbReference type="AlphaFoldDB" id="A0A5B7H5C9"/>
<reference evidence="2 3" key="1">
    <citation type="submission" date="2019-05" db="EMBL/GenBank/DDBJ databases">
        <title>Another draft genome of Portunus trituberculatus and its Hox gene families provides insights of decapod evolution.</title>
        <authorList>
            <person name="Jeong J.-H."/>
            <person name="Song I."/>
            <person name="Kim S."/>
            <person name="Choi T."/>
            <person name="Kim D."/>
            <person name="Ryu S."/>
            <person name="Kim W."/>
        </authorList>
    </citation>
    <scope>NUCLEOTIDE SEQUENCE [LARGE SCALE GENOMIC DNA]</scope>
    <source>
        <tissue evidence="2">Muscle</tissue>
    </source>
</reference>
<keyword evidence="3" id="KW-1185">Reference proteome</keyword>
<feature type="compositionally biased region" description="Basic and acidic residues" evidence="1">
    <location>
        <begin position="1"/>
        <end position="17"/>
    </location>
</feature>
<comment type="caution">
    <text evidence="2">The sequence shown here is derived from an EMBL/GenBank/DDBJ whole genome shotgun (WGS) entry which is preliminary data.</text>
</comment>
<proteinExistence type="predicted"/>
<feature type="region of interest" description="Disordered" evidence="1">
    <location>
        <begin position="1"/>
        <end position="61"/>
    </location>
</feature>
<evidence type="ECO:0000313" key="2">
    <source>
        <dbReference type="EMBL" id="MPC64064.1"/>
    </source>
</evidence>
<name>A0A5B7H5C9_PORTR</name>
<evidence type="ECO:0000256" key="1">
    <source>
        <dbReference type="SAM" id="MobiDB-lite"/>
    </source>
</evidence>
<evidence type="ECO:0000313" key="3">
    <source>
        <dbReference type="Proteomes" id="UP000324222"/>
    </source>
</evidence>
<feature type="compositionally biased region" description="Basic and acidic residues" evidence="1">
    <location>
        <begin position="25"/>
        <end position="44"/>
    </location>
</feature>
<dbReference type="EMBL" id="VSRR010021601">
    <property type="protein sequence ID" value="MPC64064.1"/>
    <property type="molecule type" value="Genomic_DNA"/>
</dbReference>
<protein>
    <submittedName>
        <fullName evidence="2">Uncharacterized protein</fullName>
    </submittedName>
</protein>
<sequence length="61" mass="6781">MAHKEDVTRIEGSEKGPRQVTEANEVDKRPQGNGTEKKGLDHWKGLCLTDGEQELGHNDNP</sequence>
<accession>A0A5B7H5C9</accession>
<gene>
    <name evidence="2" type="ORF">E2C01_058174</name>
</gene>
<organism evidence="2 3">
    <name type="scientific">Portunus trituberculatus</name>
    <name type="common">Swimming crab</name>
    <name type="synonym">Neptunus trituberculatus</name>
    <dbReference type="NCBI Taxonomy" id="210409"/>
    <lineage>
        <taxon>Eukaryota</taxon>
        <taxon>Metazoa</taxon>
        <taxon>Ecdysozoa</taxon>
        <taxon>Arthropoda</taxon>
        <taxon>Crustacea</taxon>
        <taxon>Multicrustacea</taxon>
        <taxon>Malacostraca</taxon>
        <taxon>Eumalacostraca</taxon>
        <taxon>Eucarida</taxon>
        <taxon>Decapoda</taxon>
        <taxon>Pleocyemata</taxon>
        <taxon>Brachyura</taxon>
        <taxon>Eubrachyura</taxon>
        <taxon>Portunoidea</taxon>
        <taxon>Portunidae</taxon>
        <taxon>Portuninae</taxon>
        <taxon>Portunus</taxon>
    </lineage>
</organism>